<dbReference type="InterPro" id="IPR029063">
    <property type="entry name" value="SAM-dependent_MTases_sf"/>
</dbReference>
<dbReference type="HOGENOM" id="CLU_006958_2_0_11"/>
<dbReference type="InterPro" id="IPR031303">
    <property type="entry name" value="C5_meth_CS"/>
</dbReference>
<sequence length="344" mass="37372">MEKLTSLEICAGAGGQALGLEQAGFAHVGVVELDADACETLRLNRGEQQPGVVEPWPIFEQDVMSFDGSQFQGVDLLSGGVPCPPFSVAGKQLGKADERDLFPAALDLVEIIRPRAVLLENVRGLSTNKFSGYRREIIRRLEDYGYFAHWQVIQASEHGVPQLRPRFVLVALQRCYDGFFRWPRPVGTPPTVGETLLDLMAEGGWLGAERWADNAAGIGPTLVGGSKKHGGPDLGPTRAREAWSRLGVKGTSIADAPLTVDDPIDEVPRLTVRMAARLQGFPDSWKFFGRKTTAYRQVGNAFPPPVACALGTAIASALREESLKEEAEFSASTLRGVQTELPFM</sequence>
<comment type="caution">
    <text evidence="8">The sequence shown here is derived from an EMBL/GenBank/DDBJ whole genome shotgun (WGS) entry which is preliminary data.</text>
</comment>
<feature type="active site" evidence="5">
    <location>
        <position position="83"/>
    </location>
</feature>
<comment type="similarity">
    <text evidence="5 6">Belongs to the class I-like SAM-binding methyltransferase superfamily. C5-methyltransferase family.</text>
</comment>
<dbReference type="PATRIC" id="fig|1035195.3.peg.1898"/>
<keyword evidence="2 5" id="KW-0808">Transferase</keyword>
<dbReference type="InterPro" id="IPR050390">
    <property type="entry name" value="C5-Methyltransferase"/>
</dbReference>
<dbReference type="Gene3D" id="3.40.50.150">
    <property type="entry name" value="Vaccinia Virus protein VP39"/>
    <property type="match status" value="1"/>
</dbReference>
<dbReference type="PRINTS" id="PR00105">
    <property type="entry name" value="C5METTRFRASE"/>
</dbReference>
<dbReference type="PROSITE" id="PS00094">
    <property type="entry name" value="C5_MTASE_1"/>
    <property type="match status" value="1"/>
</dbReference>
<dbReference type="GO" id="GO:0044027">
    <property type="term" value="P:negative regulation of gene expression via chromosomal CpG island methylation"/>
    <property type="evidence" value="ECO:0007669"/>
    <property type="project" value="TreeGrafter"/>
</dbReference>
<dbReference type="SUPFAM" id="SSF53335">
    <property type="entry name" value="S-adenosyl-L-methionine-dependent methyltransferases"/>
    <property type="match status" value="1"/>
</dbReference>
<evidence type="ECO:0000256" key="4">
    <source>
        <dbReference type="ARBA" id="ARBA00022747"/>
    </source>
</evidence>
<comment type="catalytic activity">
    <reaction evidence="7">
        <text>a 2'-deoxycytidine in DNA + S-adenosyl-L-methionine = a 5-methyl-2'-deoxycytidine in DNA + S-adenosyl-L-homocysteine + H(+)</text>
        <dbReference type="Rhea" id="RHEA:13681"/>
        <dbReference type="Rhea" id="RHEA-COMP:11369"/>
        <dbReference type="Rhea" id="RHEA-COMP:11370"/>
        <dbReference type="ChEBI" id="CHEBI:15378"/>
        <dbReference type="ChEBI" id="CHEBI:57856"/>
        <dbReference type="ChEBI" id="CHEBI:59789"/>
        <dbReference type="ChEBI" id="CHEBI:85452"/>
        <dbReference type="ChEBI" id="CHEBI:85454"/>
        <dbReference type="EC" id="2.1.1.37"/>
    </reaction>
</comment>
<evidence type="ECO:0000256" key="5">
    <source>
        <dbReference type="PROSITE-ProRule" id="PRU01016"/>
    </source>
</evidence>
<dbReference type="PROSITE" id="PS00095">
    <property type="entry name" value="C5_MTASE_2"/>
    <property type="match status" value="1"/>
</dbReference>
<gene>
    <name evidence="8" type="ORF">HMPREF9997_02120</name>
</gene>
<dbReference type="EC" id="2.1.1.37" evidence="7"/>
<dbReference type="PROSITE" id="PS51679">
    <property type="entry name" value="SAM_MT_C5"/>
    <property type="match status" value="1"/>
</dbReference>
<dbReference type="AlphaFoldDB" id="L1MD46"/>
<evidence type="ECO:0000256" key="3">
    <source>
        <dbReference type="ARBA" id="ARBA00022691"/>
    </source>
</evidence>
<dbReference type="EMBL" id="AMEM01000034">
    <property type="protein sequence ID" value="EKX88894.1"/>
    <property type="molecule type" value="Genomic_DNA"/>
</dbReference>
<evidence type="ECO:0000313" key="9">
    <source>
        <dbReference type="Proteomes" id="UP000010445"/>
    </source>
</evidence>
<dbReference type="PANTHER" id="PTHR10629">
    <property type="entry name" value="CYTOSINE-SPECIFIC METHYLTRANSFERASE"/>
    <property type="match status" value="1"/>
</dbReference>
<accession>L1MD46</accession>
<dbReference type="GO" id="GO:0009307">
    <property type="term" value="P:DNA restriction-modification system"/>
    <property type="evidence" value="ECO:0007669"/>
    <property type="project" value="UniProtKB-KW"/>
</dbReference>
<evidence type="ECO:0000256" key="1">
    <source>
        <dbReference type="ARBA" id="ARBA00022603"/>
    </source>
</evidence>
<dbReference type="GO" id="GO:0003886">
    <property type="term" value="F:DNA (cytosine-5-)-methyltransferase activity"/>
    <property type="evidence" value="ECO:0007669"/>
    <property type="project" value="UniProtKB-EC"/>
</dbReference>
<evidence type="ECO:0000256" key="2">
    <source>
        <dbReference type="ARBA" id="ARBA00022679"/>
    </source>
</evidence>
<dbReference type="InterPro" id="IPR001525">
    <property type="entry name" value="C5_MeTfrase"/>
</dbReference>
<dbReference type="STRING" id="1035195.HMPREF9997_02120"/>
<keyword evidence="1 5" id="KW-0489">Methyltransferase</keyword>
<proteinExistence type="inferred from homology"/>
<keyword evidence="9" id="KW-1185">Reference proteome</keyword>
<protein>
    <recommendedName>
        <fullName evidence="7">Cytosine-specific methyltransferase</fullName>
        <ecNumber evidence="7">2.1.1.37</ecNumber>
    </recommendedName>
</protein>
<dbReference type="Proteomes" id="UP000010445">
    <property type="component" value="Unassembled WGS sequence"/>
</dbReference>
<dbReference type="NCBIfam" id="TIGR00675">
    <property type="entry name" value="dcm"/>
    <property type="match status" value="1"/>
</dbReference>
<dbReference type="Pfam" id="PF00145">
    <property type="entry name" value="DNA_methylase"/>
    <property type="match status" value="1"/>
</dbReference>
<keyword evidence="3 5" id="KW-0949">S-adenosyl-L-methionine</keyword>
<dbReference type="GO" id="GO:0003677">
    <property type="term" value="F:DNA binding"/>
    <property type="evidence" value="ECO:0007669"/>
    <property type="project" value="TreeGrafter"/>
</dbReference>
<keyword evidence="4" id="KW-0680">Restriction system</keyword>
<dbReference type="PANTHER" id="PTHR10629:SF52">
    <property type="entry name" value="DNA (CYTOSINE-5)-METHYLTRANSFERASE 1"/>
    <property type="match status" value="1"/>
</dbReference>
<dbReference type="eggNOG" id="COG0270">
    <property type="taxonomic scope" value="Bacteria"/>
</dbReference>
<evidence type="ECO:0000313" key="8">
    <source>
        <dbReference type="EMBL" id="EKX88894.1"/>
    </source>
</evidence>
<name>L1MD46_9CORY</name>
<dbReference type="Gene3D" id="3.90.120.10">
    <property type="entry name" value="DNA Methylase, subunit A, domain 2"/>
    <property type="match status" value="1"/>
</dbReference>
<organism evidence="8 9">
    <name type="scientific">Corynebacterium durum F0235</name>
    <dbReference type="NCBI Taxonomy" id="1035195"/>
    <lineage>
        <taxon>Bacteria</taxon>
        <taxon>Bacillati</taxon>
        <taxon>Actinomycetota</taxon>
        <taxon>Actinomycetes</taxon>
        <taxon>Mycobacteriales</taxon>
        <taxon>Corynebacteriaceae</taxon>
        <taxon>Corynebacterium</taxon>
    </lineage>
</organism>
<dbReference type="CDD" id="cd00315">
    <property type="entry name" value="Cyt_C5_DNA_methylase"/>
    <property type="match status" value="1"/>
</dbReference>
<dbReference type="OrthoDB" id="9813719at2"/>
<reference evidence="8 9" key="1">
    <citation type="submission" date="2012-05" db="EMBL/GenBank/DDBJ databases">
        <authorList>
            <person name="Weinstock G."/>
            <person name="Sodergren E."/>
            <person name="Lobos E.A."/>
            <person name="Fulton L."/>
            <person name="Fulton R."/>
            <person name="Courtney L."/>
            <person name="Fronick C."/>
            <person name="O'Laughlin M."/>
            <person name="Godfrey J."/>
            <person name="Wilson R.M."/>
            <person name="Miner T."/>
            <person name="Farmer C."/>
            <person name="Delehaunty K."/>
            <person name="Cordes M."/>
            <person name="Minx P."/>
            <person name="Tomlinson C."/>
            <person name="Chen J."/>
            <person name="Wollam A."/>
            <person name="Pepin K.H."/>
            <person name="Bhonagiri V."/>
            <person name="Zhang X."/>
            <person name="Suruliraj S."/>
            <person name="Warren W."/>
            <person name="Mitreva M."/>
            <person name="Mardis E.R."/>
            <person name="Wilson R.K."/>
        </authorList>
    </citation>
    <scope>NUCLEOTIDE SEQUENCE [LARGE SCALE GENOMIC DNA]</scope>
    <source>
        <strain evidence="8 9">F0235</strain>
    </source>
</reference>
<dbReference type="RefSeq" id="WP_006061544.1">
    <property type="nucleotide sequence ID" value="NZ_KB290820.1"/>
</dbReference>
<dbReference type="GO" id="GO:0032259">
    <property type="term" value="P:methylation"/>
    <property type="evidence" value="ECO:0007669"/>
    <property type="project" value="UniProtKB-KW"/>
</dbReference>
<dbReference type="InterPro" id="IPR018117">
    <property type="entry name" value="C5_DNA_meth_AS"/>
</dbReference>
<evidence type="ECO:0000256" key="6">
    <source>
        <dbReference type="RuleBase" id="RU000416"/>
    </source>
</evidence>
<evidence type="ECO:0000256" key="7">
    <source>
        <dbReference type="RuleBase" id="RU000417"/>
    </source>
</evidence>